<evidence type="ECO:0000313" key="3">
    <source>
        <dbReference type="Proteomes" id="UP000317046"/>
    </source>
</evidence>
<gene>
    <name evidence="2" type="ORF">CCE01nite_38140</name>
</gene>
<name>A0A4Y3L323_9CELL</name>
<organism evidence="2 3">
    <name type="scientific">Cellulomonas cellasea</name>
    <dbReference type="NCBI Taxonomy" id="43670"/>
    <lineage>
        <taxon>Bacteria</taxon>
        <taxon>Bacillati</taxon>
        <taxon>Actinomycetota</taxon>
        <taxon>Actinomycetes</taxon>
        <taxon>Micrococcales</taxon>
        <taxon>Cellulomonadaceae</taxon>
        <taxon>Cellulomonas</taxon>
    </lineage>
</organism>
<feature type="compositionally biased region" description="Low complexity" evidence="1">
    <location>
        <begin position="48"/>
        <end position="64"/>
    </location>
</feature>
<accession>A0A4Y3L323</accession>
<feature type="region of interest" description="Disordered" evidence="1">
    <location>
        <begin position="1"/>
        <end position="24"/>
    </location>
</feature>
<proteinExistence type="predicted"/>
<dbReference type="EMBL" id="BJLR01000037">
    <property type="protein sequence ID" value="GEA89865.1"/>
    <property type="molecule type" value="Genomic_DNA"/>
</dbReference>
<evidence type="ECO:0000313" key="2">
    <source>
        <dbReference type="EMBL" id="GEA89865.1"/>
    </source>
</evidence>
<dbReference type="AlphaFoldDB" id="A0A4Y3L323"/>
<dbReference type="Proteomes" id="UP000317046">
    <property type="component" value="Unassembled WGS sequence"/>
</dbReference>
<sequence length="72" mass="7307">MTTSVWCERPGARGGVQDRAAGRGEEPVRSRVGVRRAVRGCAVVGRERGVQPSGGAAGVVAGPPHRSGATTV</sequence>
<protein>
    <submittedName>
        <fullName evidence="2">Uncharacterized protein</fullName>
    </submittedName>
</protein>
<reference evidence="2" key="1">
    <citation type="submission" date="2019-06" db="EMBL/GenBank/DDBJ databases">
        <title>Whole genome shotgun sequence of Cellulomonas cellasea NBRC 3753.</title>
        <authorList>
            <person name="Hosoyama A."/>
            <person name="Uohara A."/>
            <person name="Ohji S."/>
            <person name="Ichikawa N."/>
        </authorList>
    </citation>
    <scope>NUCLEOTIDE SEQUENCE [LARGE SCALE GENOMIC DNA]</scope>
    <source>
        <strain evidence="2">NBRC 3753</strain>
    </source>
</reference>
<feature type="region of interest" description="Disordered" evidence="1">
    <location>
        <begin position="48"/>
        <end position="72"/>
    </location>
</feature>
<keyword evidence="3" id="KW-1185">Reference proteome</keyword>
<comment type="caution">
    <text evidence="2">The sequence shown here is derived from an EMBL/GenBank/DDBJ whole genome shotgun (WGS) entry which is preliminary data.</text>
</comment>
<evidence type="ECO:0000256" key="1">
    <source>
        <dbReference type="SAM" id="MobiDB-lite"/>
    </source>
</evidence>